<organism evidence="3 4">
    <name type="scientific">Sporolactobacillus shoreae</name>
    <dbReference type="NCBI Taxonomy" id="1465501"/>
    <lineage>
        <taxon>Bacteria</taxon>
        <taxon>Bacillati</taxon>
        <taxon>Bacillota</taxon>
        <taxon>Bacilli</taxon>
        <taxon>Bacillales</taxon>
        <taxon>Sporolactobacillaceae</taxon>
        <taxon>Sporolactobacillus</taxon>
    </lineage>
</organism>
<feature type="transmembrane region" description="Helical" evidence="1">
    <location>
        <begin position="77"/>
        <end position="102"/>
    </location>
</feature>
<evidence type="ECO:0000259" key="2">
    <source>
        <dbReference type="Pfam" id="PF13273"/>
    </source>
</evidence>
<evidence type="ECO:0000313" key="3">
    <source>
        <dbReference type="EMBL" id="TGA98313.1"/>
    </source>
</evidence>
<reference evidence="3 4" key="1">
    <citation type="journal article" date="2015" name="Int. J. Syst. Evol. Microbiol.">
        <title>Sporolactobacillus shoreae sp. nov. and Sporolactobacillus spathodeae sp. nov., two spore-forming lactic acid bacteria isolated from tree barks in Thailand.</title>
        <authorList>
            <person name="Thamacharoensuk T."/>
            <person name="Kitahara M."/>
            <person name="Ohkuma M."/>
            <person name="Thongchul N."/>
            <person name="Tanasupawat S."/>
        </authorList>
    </citation>
    <scope>NUCLEOTIDE SEQUENCE [LARGE SCALE GENOMIC DNA]</scope>
    <source>
        <strain evidence="3 4">BK92</strain>
    </source>
</reference>
<feature type="transmembrane region" description="Helical" evidence="1">
    <location>
        <begin position="6"/>
        <end position="32"/>
    </location>
</feature>
<keyword evidence="1" id="KW-0812">Transmembrane</keyword>
<accession>A0A4Z0GQJ9</accession>
<dbReference type="Proteomes" id="UP000298347">
    <property type="component" value="Unassembled WGS sequence"/>
</dbReference>
<dbReference type="InterPro" id="IPR025273">
    <property type="entry name" value="DUF4064"/>
</dbReference>
<dbReference type="OrthoDB" id="9854335at2"/>
<feature type="transmembrane region" description="Helical" evidence="1">
    <location>
        <begin position="44"/>
        <end position="65"/>
    </location>
</feature>
<keyword evidence="1" id="KW-1133">Transmembrane helix</keyword>
<evidence type="ECO:0000313" key="4">
    <source>
        <dbReference type="Proteomes" id="UP000298347"/>
    </source>
</evidence>
<dbReference type="Pfam" id="PF13273">
    <property type="entry name" value="DUF4064"/>
    <property type="match status" value="1"/>
</dbReference>
<dbReference type="RefSeq" id="WP_135348401.1">
    <property type="nucleotide sequence ID" value="NZ_SRJD01000008.1"/>
</dbReference>
<keyword evidence="1" id="KW-0472">Membrane</keyword>
<dbReference type="EMBL" id="SRJD01000008">
    <property type="protein sequence ID" value="TGA98313.1"/>
    <property type="molecule type" value="Genomic_DNA"/>
</dbReference>
<name>A0A4Z0GQJ9_9BACL</name>
<keyword evidence="4" id="KW-1185">Reference proteome</keyword>
<evidence type="ECO:0000256" key="1">
    <source>
        <dbReference type="SAM" id="Phobius"/>
    </source>
</evidence>
<gene>
    <name evidence="3" type="ORF">E4665_08695</name>
</gene>
<proteinExistence type="predicted"/>
<sequence>MKRTTAFILSLVGNILATCIWSLIILFMILVYLTPAQDPNEQNLVFGFLLTVIVMTAIALVFTWIGTFKLSGNQLWWAIFTIVIGSVFFFSPFFLPGILFIISGSISAAHYRRETEILS</sequence>
<protein>
    <recommendedName>
        <fullName evidence="2">DUF4064 domain-containing protein</fullName>
    </recommendedName>
</protein>
<feature type="domain" description="DUF4064" evidence="2">
    <location>
        <begin position="2"/>
        <end position="90"/>
    </location>
</feature>
<dbReference type="AlphaFoldDB" id="A0A4Z0GQJ9"/>
<comment type="caution">
    <text evidence="3">The sequence shown here is derived from an EMBL/GenBank/DDBJ whole genome shotgun (WGS) entry which is preliminary data.</text>
</comment>